<sequence length="342" mass="36438">MSEVEAFLDDTPGELRGIVVRDGLYERLIVQRESDSPAHRLGAVSIGRIARVEGAFRAAFVDLGCAGPMGFLPLSKGQSLLEGTAVEVEVAAEPREAKGPTLRLRGMGQGAPRLLSAGPSVLEELARFAPDAVPVTGSDAIRASLEAEEEAMTIAHLFPRFALDLAIQRTRALIAVDLDYAHLPGRDARKGRDGANREGLVQAARLLRLKGWGGLVAIDLVGTTLDPKVVSEMTRSAFGPAATVGPISRFGLLQLALPWRTRPVDDLLLEADGTRSRMTRAIDLTRRLRLALASDTASPRLTVRCAPQDAENAAPLVTRLGPRAAVVADAHIAPGHPVFEQG</sequence>
<dbReference type="HOGENOM" id="CLU_068875_0_0_5"/>
<name>D9QH56_BRESC</name>
<accession>D9QH56</accession>
<gene>
    <name evidence="1" type="ordered locus">Bresu_1711</name>
</gene>
<dbReference type="EMBL" id="CP002102">
    <property type="protein sequence ID" value="ADL01022.1"/>
    <property type="molecule type" value="Genomic_DNA"/>
</dbReference>
<reference evidence="2" key="1">
    <citation type="journal article" date="2011" name="J. Bacteriol.">
        <title>Genome sequences of eight morphologically diverse alphaproteobacteria.</title>
        <authorList>
            <consortium name="US DOE Joint Genome Institute"/>
            <person name="Brown P.J."/>
            <person name="Kysela D.T."/>
            <person name="Buechlein A."/>
            <person name="Hemmerich C."/>
            <person name="Brun Y.V."/>
        </authorList>
    </citation>
    <scope>NUCLEOTIDE SEQUENCE [LARGE SCALE GENOMIC DNA]</scope>
    <source>
        <strain evidence="2">ATCC 15264 / DSM 4735 / LMG 14903 / NBRC 16000 / CB 81</strain>
    </source>
</reference>
<dbReference type="eggNOG" id="COG1530">
    <property type="taxonomic scope" value="Bacteria"/>
</dbReference>
<evidence type="ECO:0000313" key="2">
    <source>
        <dbReference type="Proteomes" id="UP000002696"/>
    </source>
</evidence>
<keyword evidence="2" id="KW-1185">Reference proteome</keyword>
<dbReference type="BioCyc" id="BSUB633149:G1GM8-1701-MONOMER"/>
<dbReference type="InParanoid" id="D9QH56"/>
<dbReference type="AlphaFoldDB" id="D9QH56"/>
<dbReference type="OrthoDB" id="9804278at2"/>
<dbReference type="Proteomes" id="UP000002696">
    <property type="component" value="Chromosome"/>
</dbReference>
<dbReference type="STRING" id="633149.Bresu_1711"/>
<evidence type="ECO:0000313" key="1">
    <source>
        <dbReference type="EMBL" id="ADL01022.1"/>
    </source>
</evidence>
<protein>
    <submittedName>
        <fullName evidence="1">RNA-binding protein AU-1/Ribonuclease E/G</fullName>
    </submittedName>
</protein>
<dbReference type="KEGG" id="bsb:Bresu_1711"/>
<dbReference type="RefSeq" id="WP_013269124.1">
    <property type="nucleotide sequence ID" value="NC_014375.1"/>
</dbReference>
<proteinExistence type="predicted"/>
<organism evidence="1 2">
    <name type="scientific">Brevundimonas subvibrioides (strain ATCC 15264 / DSM 4735 / LMG 14903 / NBRC 16000 / CB 81)</name>
    <name type="common">Caulobacter subvibrioides</name>
    <dbReference type="NCBI Taxonomy" id="633149"/>
    <lineage>
        <taxon>Bacteria</taxon>
        <taxon>Pseudomonadati</taxon>
        <taxon>Pseudomonadota</taxon>
        <taxon>Alphaproteobacteria</taxon>
        <taxon>Caulobacterales</taxon>
        <taxon>Caulobacteraceae</taxon>
        <taxon>Brevundimonas</taxon>
    </lineage>
</organism>